<evidence type="ECO:0000313" key="2">
    <source>
        <dbReference type="EMBL" id="NMM98102.1"/>
    </source>
</evidence>
<gene>
    <name evidence="2" type="ORF">G1C97_1051</name>
</gene>
<keyword evidence="3" id="KW-1185">Reference proteome</keyword>
<proteinExistence type="predicted"/>
<organism evidence="2 3">
    <name type="scientific">Bifidobacterium olomucense</name>
    <dbReference type="NCBI Taxonomy" id="2675324"/>
    <lineage>
        <taxon>Bacteria</taxon>
        <taxon>Bacillati</taxon>
        <taxon>Actinomycetota</taxon>
        <taxon>Actinomycetes</taxon>
        <taxon>Bifidobacteriales</taxon>
        <taxon>Bifidobacteriaceae</taxon>
        <taxon>Bifidobacterium</taxon>
    </lineage>
</organism>
<evidence type="ECO:0000313" key="3">
    <source>
        <dbReference type="Proteomes" id="UP000543419"/>
    </source>
</evidence>
<feature type="region of interest" description="Disordered" evidence="1">
    <location>
        <begin position="41"/>
        <end position="61"/>
    </location>
</feature>
<dbReference type="AlphaFoldDB" id="A0A7Y0HX96"/>
<evidence type="ECO:0000256" key="1">
    <source>
        <dbReference type="SAM" id="MobiDB-lite"/>
    </source>
</evidence>
<sequence length="61" mass="7059">MTSERRKEMVRTWHERGIDSETICRLLGLSADEVTAIIFSKSEPEKRSEPEFTEPTLFGDD</sequence>
<name>A0A7Y0HX96_9BIFI</name>
<dbReference type="Proteomes" id="UP000543419">
    <property type="component" value="Unassembled WGS sequence"/>
</dbReference>
<accession>A0A7Y0HX96</accession>
<protein>
    <submittedName>
        <fullName evidence="2">Uncharacterized protein</fullName>
    </submittedName>
</protein>
<comment type="caution">
    <text evidence="2">The sequence shown here is derived from an EMBL/GenBank/DDBJ whole genome shotgun (WGS) entry which is preliminary data.</text>
</comment>
<reference evidence="2 3" key="1">
    <citation type="submission" date="2020-02" db="EMBL/GenBank/DDBJ databases">
        <title>Characterization of phylogenetic diversity of novel bifidobacterial species isolated in Czech ZOOs.</title>
        <authorList>
            <person name="Lugli G.A."/>
            <person name="Vera N.B."/>
            <person name="Ventura M."/>
        </authorList>
    </citation>
    <scope>NUCLEOTIDE SEQUENCE [LARGE SCALE GENOMIC DNA]</scope>
    <source>
        <strain evidence="2 3">DSM 109959</strain>
    </source>
</reference>
<dbReference type="EMBL" id="JAAIIG010000003">
    <property type="protein sequence ID" value="NMM98102.1"/>
    <property type="molecule type" value="Genomic_DNA"/>
</dbReference>
<dbReference type="RefSeq" id="WP_169240852.1">
    <property type="nucleotide sequence ID" value="NZ_JAAIIG010000003.1"/>
</dbReference>